<gene>
    <name evidence="7" type="ORF">B1A_07472</name>
</gene>
<dbReference type="Pfam" id="PF00355">
    <property type="entry name" value="Rieske"/>
    <property type="match status" value="1"/>
</dbReference>
<name>T1CJW5_9ZZZZ</name>
<dbReference type="GO" id="GO:0046872">
    <property type="term" value="F:metal ion binding"/>
    <property type="evidence" value="ECO:0007669"/>
    <property type="project" value="UniProtKB-KW"/>
</dbReference>
<dbReference type="PROSITE" id="PS51296">
    <property type="entry name" value="RIESKE"/>
    <property type="match status" value="1"/>
</dbReference>
<comment type="caution">
    <text evidence="7">The sequence shown here is derived from an EMBL/GenBank/DDBJ whole genome shotgun (WGS) entry which is preliminary data.</text>
</comment>
<dbReference type="PANTHER" id="PTHR21496">
    <property type="entry name" value="FERREDOXIN-RELATED"/>
    <property type="match status" value="1"/>
</dbReference>
<dbReference type="GO" id="GO:0051537">
    <property type="term" value="F:2 iron, 2 sulfur cluster binding"/>
    <property type="evidence" value="ECO:0007669"/>
    <property type="project" value="UniProtKB-KW"/>
</dbReference>
<evidence type="ECO:0000256" key="1">
    <source>
        <dbReference type="ARBA" id="ARBA00022714"/>
    </source>
</evidence>
<dbReference type="Gene3D" id="2.102.10.10">
    <property type="entry name" value="Rieske [2Fe-2S] iron-sulphur domain"/>
    <property type="match status" value="1"/>
</dbReference>
<feature type="domain" description="Rieske" evidence="6">
    <location>
        <begin position="3"/>
        <end position="99"/>
    </location>
</feature>
<keyword evidence="3" id="KW-0408">Iron</keyword>
<dbReference type="SUPFAM" id="SSF50022">
    <property type="entry name" value="ISP domain"/>
    <property type="match status" value="1"/>
</dbReference>
<evidence type="ECO:0000256" key="2">
    <source>
        <dbReference type="ARBA" id="ARBA00022723"/>
    </source>
</evidence>
<dbReference type="PANTHER" id="PTHR21496:SF0">
    <property type="entry name" value="RIESKE DOMAIN-CONTAINING PROTEIN"/>
    <property type="match status" value="1"/>
</dbReference>
<dbReference type="EMBL" id="AUZX01005384">
    <property type="protein sequence ID" value="EQD68105.1"/>
    <property type="molecule type" value="Genomic_DNA"/>
</dbReference>
<evidence type="ECO:0000313" key="7">
    <source>
        <dbReference type="EMBL" id="EQD68105.1"/>
    </source>
</evidence>
<protein>
    <submittedName>
        <fullName evidence="7">Rieske [2Fe-2S] domain protein</fullName>
    </submittedName>
</protein>
<organism evidence="7">
    <name type="scientific">mine drainage metagenome</name>
    <dbReference type="NCBI Taxonomy" id="410659"/>
    <lineage>
        <taxon>unclassified sequences</taxon>
        <taxon>metagenomes</taxon>
        <taxon>ecological metagenomes</taxon>
    </lineage>
</organism>
<evidence type="ECO:0000256" key="4">
    <source>
        <dbReference type="ARBA" id="ARBA00023014"/>
    </source>
</evidence>
<reference evidence="7" key="1">
    <citation type="submission" date="2013-08" db="EMBL/GenBank/DDBJ databases">
        <authorList>
            <person name="Mendez C."/>
            <person name="Richter M."/>
            <person name="Ferrer M."/>
            <person name="Sanchez J."/>
        </authorList>
    </citation>
    <scope>NUCLEOTIDE SEQUENCE</scope>
</reference>
<comment type="cofactor">
    <cofactor evidence="5">
        <name>[2Fe-2S] cluster</name>
        <dbReference type="ChEBI" id="CHEBI:190135"/>
    </cofactor>
</comment>
<dbReference type="InterPro" id="IPR017941">
    <property type="entry name" value="Rieske_2Fe-2S"/>
</dbReference>
<dbReference type="InterPro" id="IPR036922">
    <property type="entry name" value="Rieske_2Fe-2S_sf"/>
</dbReference>
<sequence length="110" mass="12783">MPEITINQNELNEGEKQRFELPDKDITATKWEGKVFAFNSKCPHRKGPIFMGKLRPNSCIMCPSHRIIFSLIDGHVISNPIPESMKDYHDTTDLEVFQINKSEEKFIINY</sequence>
<keyword evidence="4" id="KW-0411">Iron-sulfur</keyword>
<keyword evidence="1" id="KW-0001">2Fe-2S</keyword>
<accession>T1CJW5</accession>
<keyword evidence="2" id="KW-0479">Metal-binding</keyword>
<reference evidence="7" key="2">
    <citation type="journal article" date="2014" name="ISME J.">
        <title>Microbial stratification in low pH oxic and suboxic macroscopic growths along an acid mine drainage.</title>
        <authorList>
            <person name="Mendez-Garcia C."/>
            <person name="Mesa V."/>
            <person name="Sprenger R.R."/>
            <person name="Richter M."/>
            <person name="Diez M.S."/>
            <person name="Solano J."/>
            <person name="Bargiela R."/>
            <person name="Golyshina O.V."/>
            <person name="Manteca A."/>
            <person name="Ramos J.L."/>
            <person name="Gallego J.R."/>
            <person name="Llorente I."/>
            <person name="Martins Dos Santos V.A."/>
            <person name="Jensen O.N."/>
            <person name="Pelaez A.I."/>
            <person name="Sanchez J."/>
            <person name="Ferrer M."/>
        </authorList>
    </citation>
    <scope>NUCLEOTIDE SEQUENCE</scope>
</reference>
<evidence type="ECO:0000256" key="3">
    <source>
        <dbReference type="ARBA" id="ARBA00023004"/>
    </source>
</evidence>
<proteinExistence type="predicted"/>
<evidence type="ECO:0000259" key="6">
    <source>
        <dbReference type="PROSITE" id="PS51296"/>
    </source>
</evidence>
<evidence type="ECO:0000256" key="5">
    <source>
        <dbReference type="ARBA" id="ARBA00034078"/>
    </source>
</evidence>
<dbReference type="AlphaFoldDB" id="T1CJW5"/>